<comment type="caution">
    <text evidence="2">The sequence shown here is derived from an EMBL/GenBank/DDBJ whole genome shotgun (WGS) entry which is preliminary data.</text>
</comment>
<feature type="chain" id="PRO_5043381806" description="RxLR effector candidate protein" evidence="1">
    <location>
        <begin position="25"/>
        <end position="227"/>
    </location>
</feature>
<name>A0AAV0TUZ6_HYABA</name>
<gene>
    <name evidence="2" type="ORF">HBR001_LOCUS4221</name>
</gene>
<keyword evidence="1" id="KW-0732">Signal</keyword>
<dbReference type="Proteomes" id="UP001162031">
    <property type="component" value="Unassembled WGS sequence"/>
</dbReference>
<reference evidence="2" key="1">
    <citation type="submission" date="2022-12" db="EMBL/GenBank/DDBJ databases">
        <authorList>
            <person name="Webb A."/>
        </authorList>
    </citation>
    <scope>NUCLEOTIDE SEQUENCE</scope>
    <source>
        <strain evidence="2">Hp1</strain>
    </source>
</reference>
<feature type="signal peptide" evidence="1">
    <location>
        <begin position="1"/>
        <end position="24"/>
    </location>
</feature>
<proteinExistence type="predicted"/>
<dbReference type="AlphaFoldDB" id="A0AAV0TUZ6"/>
<sequence>MRVVYLFAHIVCSALPAIADTASGLEVPQVTAPNALKSEYVTVGRLFRAQTLGRDDLEDRTFPVIIEDLRVMLQFVKLMPKLAIAAIDRGPIEFRRNAYHSALRDTMVVMLTTLKNRLPLKPDHEFYVGVIGEYSSRLSEFLTAISLSLVEQAKVPVSEVAKDLKQAQLKEWLEANKNPTDVSESFTSSPFYSDDIFADLKEEIVGVYKKLYDEQHKRLEEALQGAN</sequence>
<evidence type="ECO:0008006" key="4">
    <source>
        <dbReference type="Google" id="ProtNLM"/>
    </source>
</evidence>
<evidence type="ECO:0000256" key="1">
    <source>
        <dbReference type="SAM" id="SignalP"/>
    </source>
</evidence>
<evidence type="ECO:0000313" key="2">
    <source>
        <dbReference type="EMBL" id="CAI5727986.1"/>
    </source>
</evidence>
<protein>
    <recommendedName>
        <fullName evidence="4">RxLR effector candidate protein</fullName>
    </recommendedName>
</protein>
<dbReference type="EMBL" id="CANTFL010000818">
    <property type="protein sequence ID" value="CAI5727986.1"/>
    <property type="molecule type" value="Genomic_DNA"/>
</dbReference>
<keyword evidence="3" id="KW-1185">Reference proteome</keyword>
<evidence type="ECO:0000313" key="3">
    <source>
        <dbReference type="Proteomes" id="UP001162031"/>
    </source>
</evidence>
<accession>A0AAV0TUZ6</accession>
<organism evidence="2 3">
    <name type="scientific">Hyaloperonospora brassicae</name>
    <name type="common">Brassica downy mildew</name>
    <name type="synonym">Peronospora brassicae</name>
    <dbReference type="NCBI Taxonomy" id="162125"/>
    <lineage>
        <taxon>Eukaryota</taxon>
        <taxon>Sar</taxon>
        <taxon>Stramenopiles</taxon>
        <taxon>Oomycota</taxon>
        <taxon>Peronosporomycetes</taxon>
        <taxon>Peronosporales</taxon>
        <taxon>Peronosporaceae</taxon>
        <taxon>Hyaloperonospora</taxon>
    </lineage>
</organism>